<evidence type="ECO:0000313" key="1">
    <source>
        <dbReference type="EMBL" id="RCS55769.1"/>
    </source>
</evidence>
<sequence length="61" mass="6719">MSLDSVETHGVVTAVLALAMTRRIPPLLGQWGELMAGNHGGHHEAAARHDRHEQVRPAVWF</sequence>
<reference evidence="1 2" key="1">
    <citation type="submission" date="2018-07" db="EMBL/GenBank/DDBJ databases">
        <title>Comparative genomes isolates from brazilian mangrove.</title>
        <authorList>
            <person name="De Araujo J.E."/>
            <person name="Taketani R.G."/>
            <person name="Silva M.C.P."/>
            <person name="Lourenco M.V."/>
            <person name="Oliveira V.M."/>
            <person name="Andreote F.D."/>
        </authorList>
    </citation>
    <scope>NUCLEOTIDE SEQUENCE [LARGE SCALE GENOMIC DNA]</scope>
    <source>
        <strain evidence="1 2">HEX PRIS-MGV</strain>
    </source>
</reference>
<accession>A0A368KX24</accession>
<dbReference type="Proteomes" id="UP000253562">
    <property type="component" value="Unassembled WGS sequence"/>
</dbReference>
<proteinExistence type="predicted"/>
<gene>
    <name evidence="1" type="ORF">DTL42_01300</name>
</gene>
<protein>
    <submittedName>
        <fullName evidence="1">Uncharacterized protein</fullName>
    </submittedName>
</protein>
<name>A0A368KX24_9BACT</name>
<dbReference type="RefSeq" id="WP_114366900.1">
    <property type="nucleotide sequence ID" value="NZ_QPEX01000007.1"/>
</dbReference>
<comment type="caution">
    <text evidence="1">The sequence shown here is derived from an EMBL/GenBank/DDBJ whole genome shotgun (WGS) entry which is preliminary data.</text>
</comment>
<dbReference type="EMBL" id="QPEX01000007">
    <property type="protein sequence ID" value="RCS55769.1"/>
    <property type="molecule type" value="Genomic_DNA"/>
</dbReference>
<evidence type="ECO:0000313" key="2">
    <source>
        <dbReference type="Proteomes" id="UP000253562"/>
    </source>
</evidence>
<dbReference type="AlphaFoldDB" id="A0A368KX24"/>
<organism evidence="1 2">
    <name type="scientific">Bremerella cremea</name>
    <dbReference type="NCBI Taxonomy" id="1031537"/>
    <lineage>
        <taxon>Bacteria</taxon>
        <taxon>Pseudomonadati</taxon>
        <taxon>Planctomycetota</taxon>
        <taxon>Planctomycetia</taxon>
        <taxon>Pirellulales</taxon>
        <taxon>Pirellulaceae</taxon>
        <taxon>Bremerella</taxon>
    </lineage>
</organism>